<dbReference type="EMBL" id="QYUP01000082">
    <property type="protein sequence ID" value="RJG20525.1"/>
    <property type="molecule type" value="Genomic_DNA"/>
</dbReference>
<sequence>MSIEKLDKQAWHAYFDAVSKRLPGMQAEIDVQSLKIGAQVESQFAPLIGIVYDQKSQILEVVLEGWDHTVPDVAEIWIDHDGVVLKSVKVVDNAGVEQIIRLRSPLALPLTA</sequence>
<dbReference type="Pfam" id="PF17269">
    <property type="entry name" value="DUF5335"/>
    <property type="match status" value="1"/>
</dbReference>
<accession>A0A418Y4E5</accession>
<dbReference type="Proteomes" id="UP000284006">
    <property type="component" value="Unassembled WGS sequence"/>
</dbReference>
<evidence type="ECO:0000313" key="2">
    <source>
        <dbReference type="Proteomes" id="UP000284006"/>
    </source>
</evidence>
<dbReference type="RefSeq" id="WP_119810328.1">
    <property type="nucleotide sequence ID" value="NZ_QYUP01000082.1"/>
</dbReference>
<name>A0A418Y4E5_9BURK</name>
<gene>
    <name evidence="1" type="ORF">D3872_08285</name>
</gene>
<organism evidence="1 2">
    <name type="scientific">Massilia cavernae</name>
    <dbReference type="NCBI Taxonomy" id="2320864"/>
    <lineage>
        <taxon>Bacteria</taxon>
        <taxon>Pseudomonadati</taxon>
        <taxon>Pseudomonadota</taxon>
        <taxon>Betaproteobacteria</taxon>
        <taxon>Burkholderiales</taxon>
        <taxon>Oxalobacteraceae</taxon>
        <taxon>Telluria group</taxon>
        <taxon>Massilia</taxon>
    </lineage>
</organism>
<dbReference type="InterPro" id="IPR035223">
    <property type="entry name" value="DUF5335"/>
</dbReference>
<proteinExistence type="predicted"/>
<protein>
    <submittedName>
        <fullName evidence="1">Uncharacterized protein</fullName>
    </submittedName>
</protein>
<evidence type="ECO:0000313" key="1">
    <source>
        <dbReference type="EMBL" id="RJG20525.1"/>
    </source>
</evidence>
<dbReference type="OrthoDB" id="8758272at2"/>
<comment type="caution">
    <text evidence="1">The sequence shown here is derived from an EMBL/GenBank/DDBJ whole genome shotgun (WGS) entry which is preliminary data.</text>
</comment>
<dbReference type="AlphaFoldDB" id="A0A418Y4E5"/>
<reference evidence="1 2" key="1">
    <citation type="submission" date="2018-09" db="EMBL/GenBank/DDBJ databases">
        <authorList>
            <person name="Zhu H."/>
        </authorList>
    </citation>
    <scope>NUCLEOTIDE SEQUENCE [LARGE SCALE GENOMIC DNA]</scope>
    <source>
        <strain evidence="1 2">K1S02-61</strain>
    </source>
</reference>
<keyword evidence="2" id="KW-1185">Reference proteome</keyword>